<accession>A0AAE4K7H8</accession>
<dbReference type="EMBL" id="JAVRAA010000010">
    <property type="protein sequence ID" value="MDT0338917.1"/>
    <property type="molecule type" value="Genomic_DNA"/>
</dbReference>
<sequence length="151" mass="17275">MYLTILLPDNLNTESMLRQSNIPCFCKKGGGKLELSFHDPLPEATGFIHDWDSEKIDQRAPAGGGGAYTHYGFAMVTLRRIDKDNYNILDLSFFETSYPGWFPIIRDGDWAEPVSFHTPEELAEIARIDALYPPVKLSKKQRRRLPRRSTD</sequence>
<protein>
    <submittedName>
        <fullName evidence="1">Uncharacterized protein</fullName>
    </submittedName>
</protein>
<name>A0AAE4K7H8_9BURK</name>
<organism evidence="1">
    <name type="scientific">Herbaspirillum huttiense subsp. nephrolepidis</name>
    <dbReference type="NCBI Taxonomy" id="3075126"/>
    <lineage>
        <taxon>Bacteria</taxon>
        <taxon>Pseudomonadati</taxon>
        <taxon>Pseudomonadota</taxon>
        <taxon>Betaproteobacteria</taxon>
        <taxon>Burkholderiales</taxon>
        <taxon>Oxalobacteraceae</taxon>
        <taxon>Herbaspirillum</taxon>
    </lineage>
</organism>
<dbReference type="AlphaFoldDB" id="A0AAE4K7H8"/>
<comment type="caution">
    <text evidence="1">The sequence shown here is derived from an EMBL/GenBank/DDBJ whole genome shotgun (WGS) entry which is preliminary data.</text>
</comment>
<reference evidence="1" key="1">
    <citation type="submission" date="2023-02" db="EMBL/GenBank/DDBJ databases">
        <title>Description of Herbaspirillum huttiense subsp. nephrolepsisexaltata and Herbaspirillum huttiense subsp. lycopersicon.</title>
        <authorList>
            <person name="Poudel M."/>
            <person name="Sharma A."/>
            <person name="Goss E."/>
            <person name="Tapia J.H."/>
            <person name="Harmon C.M."/>
            <person name="Jones J.B."/>
        </authorList>
    </citation>
    <scope>NUCLEOTIDE SEQUENCE</scope>
    <source>
        <strain evidence="1">NC40101</strain>
    </source>
</reference>
<proteinExistence type="predicted"/>
<gene>
    <name evidence="1" type="ORF">RJN63_18925</name>
</gene>
<evidence type="ECO:0000313" key="1">
    <source>
        <dbReference type="EMBL" id="MDT0338917.1"/>
    </source>
</evidence>
<dbReference type="RefSeq" id="WP_310838418.1">
    <property type="nucleotide sequence ID" value="NZ_JAVLSM010000014.1"/>
</dbReference>